<gene>
    <name evidence="2" type="ORF">HZH68_008584</name>
</gene>
<proteinExistence type="predicted"/>
<feature type="compositionally biased region" description="Basic and acidic residues" evidence="1">
    <location>
        <begin position="15"/>
        <end position="31"/>
    </location>
</feature>
<dbReference type="EMBL" id="JACSDZ010000008">
    <property type="protein sequence ID" value="KAF7397362.1"/>
    <property type="molecule type" value="Genomic_DNA"/>
</dbReference>
<dbReference type="AlphaFoldDB" id="A0A834K0Z8"/>
<comment type="caution">
    <text evidence="2">The sequence shown here is derived from an EMBL/GenBank/DDBJ whole genome shotgun (WGS) entry which is preliminary data.</text>
</comment>
<dbReference type="Proteomes" id="UP000617340">
    <property type="component" value="Unassembled WGS sequence"/>
</dbReference>
<feature type="region of interest" description="Disordered" evidence="1">
    <location>
        <begin position="1"/>
        <end position="33"/>
    </location>
</feature>
<keyword evidence="3" id="KW-1185">Reference proteome</keyword>
<reference evidence="2" key="1">
    <citation type="journal article" date="2020" name="G3 (Bethesda)">
        <title>High-Quality Assemblies for Three Invasive Social Wasps from the &lt;i&gt;Vespula&lt;/i&gt; Genus.</title>
        <authorList>
            <person name="Harrop T.W.R."/>
            <person name="Guhlin J."/>
            <person name="McLaughlin G.M."/>
            <person name="Permina E."/>
            <person name="Stockwell P."/>
            <person name="Gilligan J."/>
            <person name="Le Lec M.F."/>
            <person name="Gruber M.A.M."/>
            <person name="Quinn O."/>
            <person name="Lovegrove M."/>
            <person name="Duncan E.J."/>
            <person name="Remnant E.J."/>
            <person name="Van Eeckhoven J."/>
            <person name="Graham B."/>
            <person name="Knapp R.A."/>
            <person name="Langford K.W."/>
            <person name="Kronenberg Z."/>
            <person name="Press M.O."/>
            <person name="Eacker S.M."/>
            <person name="Wilson-Rankin E.E."/>
            <person name="Purcell J."/>
            <person name="Lester P.J."/>
            <person name="Dearden P.K."/>
        </authorList>
    </citation>
    <scope>NUCLEOTIDE SEQUENCE</scope>
    <source>
        <strain evidence="2">Linc-1</strain>
    </source>
</reference>
<evidence type="ECO:0000313" key="2">
    <source>
        <dbReference type="EMBL" id="KAF7397362.1"/>
    </source>
</evidence>
<evidence type="ECO:0000256" key="1">
    <source>
        <dbReference type="SAM" id="MobiDB-lite"/>
    </source>
</evidence>
<name>A0A834K0Z8_VESGE</name>
<organism evidence="2 3">
    <name type="scientific">Vespula germanica</name>
    <name type="common">German yellow jacket</name>
    <name type="synonym">Paravespula germanica</name>
    <dbReference type="NCBI Taxonomy" id="30212"/>
    <lineage>
        <taxon>Eukaryota</taxon>
        <taxon>Metazoa</taxon>
        <taxon>Ecdysozoa</taxon>
        <taxon>Arthropoda</taxon>
        <taxon>Hexapoda</taxon>
        <taxon>Insecta</taxon>
        <taxon>Pterygota</taxon>
        <taxon>Neoptera</taxon>
        <taxon>Endopterygota</taxon>
        <taxon>Hymenoptera</taxon>
        <taxon>Apocrita</taxon>
        <taxon>Aculeata</taxon>
        <taxon>Vespoidea</taxon>
        <taxon>Vespidae</taxon>
        <taxon>Vespinae</taxon>
        <taxon>Vespula</taxon>
    </lineage>
</organism>
<accession>A0A834K0Z8</accession>
<protein>
    <submittedName>
        <fullName evidence="2">Uncharacterized protein</fullName>
    </submittedName>
</protein>
<evidence type="ECO:0000313" key="3">
    <source>
        <dbReference type="Proteomes" id="UP000617340"/>
    </source>
</evidence>
<sequence>MREREQLEDVNSFDGTKDAVDDKSGEGADHRRSFRLYLRRRPESPASRPGFIHKLGERDAYVSSETPLGDNSVRCTVDSAIAAVAVATAAAGRFSRAAKPFSSFKTETHLRVYREAYSKITESRP</sequence>